<evidence type="ECO:0000313" key="4">
    <source>
        <dbReference type="Proteomes" id="UP000017667"/>
    </source>
</evidence>
<keyword evidence="4" id="KW-1185">Reference proteome</keyword>
<evidence type="ECO:0000256" key="1">
    <source>
        <dbReference type="PROSITE-ProRule" id="PRU00339"/>
    </source>
</evidence>
<sequence length="404" mass="46469">MKKSKKQLLSHTLFTLSLLFPLQAVMSAEADFVKEGDAAYKPGNPIYDRWDQFYKLEQQQPEQAEKILLELAALTPQDIKVWKSLTYLQIRLNKQDQALHSVRKASQLAPQDDQLKLQEAYLLNQLKRDREALPIFKMLAQSNDVEIATKAQQAVQNLSGGTVKPVFKDIYFAPSYESRYDDFIFPLKMRYGRNLDNGRAQVYGFMNLNRDTKSRGGVRPEIIDENAVTVGVGANYQPWLSIPVRAYLELGGSYDLIDRNRDKFRESVVGGVTGYQEWYANPSVENRTVWNDYFTDLYGNVASYSREDYNVIADLRLRSGFNVYRGETGTVQAYAKLHALADSEGENYNNLFEYGAGVAWQPFNYVPVKVRVERLYGHYFKDALANGQDRYNNTRTELVFYKSF</sequence>
<protein>
    <submittedName>
        <fullName evidence="3">Uncharacterized protein</fullName>
    </submittedName>
</protein>
<gene>
    <name evidence="3" type="ORF">F927_01864</name>
</gene>
<dbReference type="Proteomes" id="UP000017667">
    <property type="component" value="Unassembled WGS sequence"/>
</dbReference>
<name>N9GKP6_ACIHA</name>
<dbReference type="AlphaFoldDB" id="N9GKP6"/>
<dbReference type="SUPFAM" id="SSF48452">
    <property type="entry name" value="TPR-like"/>
    <property type="match status" value="1"/>
</dbReference>
<feature type="repeat" description="TPR" evidence="1">
    <location>
        <begin position="79"/>
        <end position="112"/>
    </location>
</feature>
<dbReference type="RefSeq" id="WP_005081794.1">
    <property type="nucleotide sequence ID" value="NZ_ASYX01000067.1"/>
</dbReference>
<reference evidence="3 4" key="1">
    <citation type="submission" date="2013-02" db="EMBL/GenBank/DDBJ databases">
        <title>The Genome Sequence of Acinetobacter haemolyticus CIP 64.3.</title>
        <authorList>
            <consortium name="The Broad Institute Genome Sequencing Platform"/>
            <consortium name="The Broad Institute Genome Sequencing Center for Infectious Disease"/>
            <person name="Cerqueira G."/>
            <person name="Feldgarden M."/>
            <person name="Courvalin P."/>
            <person name="Perichon B."/>
            <person name="Grillot-Courvalin C."/>
            <person name="Clermont D."/>
            <person name="Rocha E."/>
            <person name="Yoon E.-J."/>
            <person name="Nemec A."/>
            <person name="Walker B."/>
            <person name="Young S.K."/>
            <person name="Zeng Q."/>
            <person name="Gargeya S."/>
            <person name="Fitzgerald M."/>
            <person name="Haas B."/>
            <person name="Abouelleil A."/>
            <person name="Alvarado L."/>
            <person name="Arachchi H.M."/>
            <person name="Berlin A.M."/>
            <person name="Chapman S.B."/>
            <person name="Dewar J."/>
            <person name="Goldberg J."/>
            <person name="Griggs A."/>
            <person name="Gujja S."/>
            <person name="Hansen M."/>
            <person name="Howarth C."/>
            <person name="Imamovic A."/>
            <person name="Larimer J."/>
            <person name="McCowan C."/>
            <person name="Murphy C."/>
            <person name="Neiman D."/>
            <person name="Pearson M."/>
            <person name="Priest M."/>
            <person name="Roberts A."/>
            <person name="Saif S."/>
            <person name="Shea T."/>
            <person name="Sisk P."/>
            <person name="Sykes S."/>
            <person name="Wortman J."/>
            <person name="Nusbaum C."/>
            <person name="Birren B."/>
        </authorList>
    </citation>
    <scope>NUCLEOTIDE SEQUENCE [LARGE SCALE GENOMIC DNA]</scope>
    <source>
        <strain evidence="3 4">CIP 64.3</strain>
    </source>
</reference>
<comment type="caution">
    <text evidence="3">The sequence shown here is derived from an EMBL/GenBank/DDBJ whole genome shotgun (WGS) entry which is preliminary data.</text>
</comment>
<accession>N9GKP6</accession>
<evidence type="ECO:0000313" key="3">
    <source>
        <dbReference type="EMBL" id="ENW17791.1"/>
    </source>
</evidence>
<organism evidence="3 4">
    <name type="scientific">Acinetobacter haemolyticus CIP 64.3 = MTCC 9819</name>
    <dbReference type="NCBI Taxonomy" id="1217659"/>
    <lineage>
        <taxon>Bacteria</taxon>
        <taxon>Pseudomonadati</taxon>
        <taxon>Pseudomonadota</taxon>
        <taxon>Gammaproteobacteria</taxon>
        <taxon>Moraxellales</taxon>
        <taxon>Moraxellaceae</taxon>
        <taxon>Acinetobacter</taxon>
    </lineage>
</organism>
<dbReference type="PROSITE" id="PS50005">
    <property type="entry name" value="TPR"/>
    <property type="match status" value="1"/>
</dbReference>
<dbReference type="EMBL" id="APQQ01000021">
    <property type="protein sequence ID" value="ENW17791.1"/>
    <property type="molecule type" value="Genomic_DNA"/>
</dbReference>
<feature type="chain" id="PRO_5004143275" evidence="2">
    <location>
        <begin position="31"/>
        <end position="404"/>
    </location>
</feature>
<feature type="signal peptide" evidence="2">
    <location>
        <begin position="1"/>
        <end position="30"/>
    </location>
</feature>
<dbReference type="Gene3D" id="1.25.40.10">
    <property type="entry name" value="Tetratricopeptide repeat domain"/>
    <property type="match status" value="1"/>
</dbReference>
<keyword evidence="2" id="KW-0732">Signal</keyword>
<proteinExistence type="predicted"/>
<keyword evidence="1" id="KW-0802">TPR repeat</keyword>
<dbReference type="InterPro" id="IPR011990">
    <property type="entry name" value="TPR-like_helical_dom_sf"/>
</dbReference>
<dbReference type="HOGENOM" id="CLU_673733_0_0_6"/>
<dbReference type="PATRIC" id="fig|1217659.3.peg.1826"/>
<evidence type="ECO:0000256" key="2">
    <source>
        <dbReference type="SAM" id="SignalP"/>
    </source>
</evidence>
<dbReference type="InterPro" id="IPR019734">
    <property type="entry name" value="TPR_rpt"/>
</dbReference>